<proteinExistence type="predicted"/>
<reference evidence="3" key="1">
    <citation type="journal article" date="2019" name="Int. J. Syst. Evol. Microbiol.">
        <title>The Global Catalogue of Microorganisms (GCM) 10K type strain sequencing project: providing services to taxonomists for standard genome sequencing and annotation.</title>
        <authorList>
            <consortium name="The Broad Institute Genomics Platform"/>
            <consortium name="The Broad Institute Genome Sequencing Center for Infectious Disease"/>
            <person name="Wu L."/>
            <person name="Ma J."/>
        </authorList>
    </citation>
    <scope>NUCLEOTIDE SEQUENCE [LARGE SCALE GENOMIC DNA]</scope>
    <source>
        <strain evidence="3">CGMCC 1.3685</strain>
    </source>
</reference>
<keyword evidence="3" id="KW-1185">Reference proteome</keyword>
<accession>A0ABQ2DKA3</accession>
<protein>
    <submittedName>
        <fullName evidence="2">Uncharacterized protein</fullName>
    </submittedName>
</protein>
<organism evidence="2 3">
    <name type="scientific">Glutamicibacter ardleyensis</name>
    <dbReference type="NCBI Taxonomy" id="225894"/>
    <lineage>
        <taxon>Bacteria</taxon>
        <taxon>Bacillati</taxon>
        <taxon>Actinomycetota</taxon>
        <taxon>Actinomycetes</taxon>
        <taxon>Micrococcales</taxon>
        <taxon>Micrococcaceae</taxon>
        <taxon>Glutamicibacter</taxon>
    </lineage>
</organism>
<dbReference type="GeneID" id="303304342"/>
<name>A0ABQ2DKA3_9MICC</name>
<dbReference type="Proteomes" id="UP000606115">
    <property type="component" value="Unassembled WGS sequence"/>
</dbReference>
<comment type="caution">
    <text evidence="2">The sequence shown here is derived from an EMBL/GenBank/DDBJ whole genome shotgun (WGS) entry which is preliminary data.</text>
</comment>
<feature type="compositionally biased region" description="Basic and acidic residues" evidence="1">
    <location>
        <begin position="86"/>
        <end position="102"/>
    </location>
</feature>
<dbReference type="RefSeq" id="WP_188685431.1">
    <property type="nucleotide sequence ID" value="NZ_BMKX01000004.1"/>
</dbReference>
<sequence length="102" mass="11687">MKPAELLDNQEFMVNTPRKDIHLSLSDDQYDDLTSALEAHRDSMQQFAKESVLGFGLDSTYWSHRVTEVQELLEAVRRLAAGESPDAVKQDLQHQSHEHPQQ</sequence>
<dbReference type="EMBL" id="BMKX01000004">
    <property type="protein sequence ID" value="GGJ61108.1"/>
    <property type="molecule type" value="Genomic_DNA"/>
</dbReference>
<evidence type="ECO:0000256" key="1">
    <source>
        <dbReference type="SAM" id="MobiDB-lite"/>
    </source>
</evidence>
<feature type="region of interest" description="Disordered" evidence="1">
    <location>
        <begin position="83"/>
        <end position="102"/>
    </location>
</feature>
<evidence type="ECO:0000313" key="3">
    <source>
        <dbReference type="Proteomes" id="UP000606115"/>
    </source>
</evidence>
<evidence type="ECO:0000313" key="2">
    <source>
        <dbReference type="EMBL" id="GGJ61108.1"/>
    </source>
</evidence>
<gene>
    <name evidence="2" type="ORF">GCM10007173_19820</name>
</gene>